<dbReference type="OrthoDB" id="3665at10239"/>
<dbReference type="GO" id="GO:0044423">
    <property type="term" value="C:virion component"/>
    <property type="evidence" value="ECO:0007669"/>
    <property type="project" value="InterPro"/>
</dbReference>
<evidence type="ECO:0000313" key="3">
    <source>
        <dbReference type="Proteomes" id="UP000203316"/>
    </source>
</evidence>
<dbReference type="EMBL" id="EU309041">
    <property type="protein sequence ID" value="ABY65798.1"/>
    <property type="molecule type" value="Genomic_DNA"/>
</dbReference>
<dbReference type="GeneID" id="5850494"/>
<feature type="compositionally biased region" description="Basic and acidic residues" evidence="1">
    <location>
        <begin position="31"/>
        <end position="43"/>
    </location>
</feature>
<dbReference type="KEGG" id="vg:5850494"/>
<keyword evidence="3" id="KW-1185">Reference proteome</keyword>
<evidence type="ECO:0000256" key="1">
    <source>
        <dbReference type="SAM" id="MobiDB-lite"/>
    </source>
</evidence>
<dbReference type="InterPro" id="IPR006790">
    <property type="entry name" value="Baculovirus_Gp41"/>
</dbReference>
<feature type="compositionally biased region" description="Low complexity" evidence="1">
    <location>
        <begin position="49"/>
        <end position="58"/>
    </location>
</feature>
<gene>
    <name evidence="2" type="primary">gp41</name>
</gene>
<feature type="region of interest" description="Disordered" evidence="1">
    <location>
        <begin position="1"/>
        <end position="58"/>
    </location>
</feature>
<accession>B0FDU0</accession>
<name>B0FDU0_9ABAC</name>
<dbReference type="GO" id="GO:0005198">
    <property type="term" value="F:structural molecule activity"/>
    <property type="evidence" value="ECO:0007669"/>
    <property type="project" value="InterPro"/>
</dbReference>
<reference evidence="2 3" key="1">
    <citation type="submission" date="2007-11" db="EMBL/GenBank/DDBJ databases">
        <title>Sequence and organization of Orgyia leucostigma nucleopolyhedrovirus genome.</title>
        <authorList>
            <person name="Eveleigh R.J.M."/>
            <person name="Lapointe R."/>
            <person name="Graham R.I."/>
            <person name="Lauzon H.A.M."/>
            <person name="Pavlik L."/>
            <person name="Arif B.M."/>
            <person name="Lucarotti C.J."/>
        </authorList>
    </citation>
    <scope>NUCLEOTIDE SEQUENCE [LARGE SCALE GENOMIC DNA]</scope>
    <source>
        <strain evidence="2">CFS-77</strain>
    </source>
</reference>
<dbReference type="Pfam" id="PF04700">
    <property type="entry name" value="Baculo_gp41"/>
    <property type="match status" value="1"/>
</dbReference>
<organism evidence="2 3">
    <name type="scientific">Orgyia leucostigma nucleopolyhedrovirus</name>
    <dbReference type="NCBI Taxonomy" id="490711"/>
    <lineage>
        <taxon>Viruses</taxon>
        <taxon>Viruses incertae sedis</taxon>
        <taxon>Naldaviricetes</taxon>
        <taxon>Lefavirales</taxon>
        <taxon>Baculoviridae</taxon>
        <taxon>Alphabaculovirus</taxon>
        <taxon>Alphabaculovirus orleucostigmae</taxon>
    </lineage>
</organism>
<protein>
    <submittedName>
        <fullName evidence="2">Gp41</fullName>
    </submittedName>
</protein>
<sequence>MHNRKSSSPTPPYDYAESYLSRDSVVVGGAHNDRRRSQDSYDHRHYHQNHPQQQQQQHRYYRNDNNAANDYHATPNVHYAAGALTGYSASTTERNVWTDKCVDLNQIIRYFRTNDYSGFDNETRLLVNTIRDICIDTSPLDVNVVKRFDNDESLMKNYERLVKDNGGSVVPSNIFVQSFIDHVLPSYAQKFYNKGGITVSDDSKAEAAYQLGLAVKYQVAQAVTSSIPIPLPFNQQLANNYMTLLLKQAQIPPNVQTAVQSRRYAQLNNINDLINNVITNLFAGGNDYYYYVLNETNRARIISLKENLTYLGSLSETANVFEFIAELATRKGKQPGLFREAHNITSSNNRHRTIVGGNANAMQTDKEAALHEHYRRSLTEMAFQNEALRRFIFQELSYKRNLQNS</sequence>
<evidence type="ECO:0000313" key="2">
    <source>
        <dbReference type="EMBL" id="ABY65798.1"/>
    </source>
</evidence>
<dbReference type="Proteomes" id="UP000203316">
    <property type="component" value="Segment"/>
</dbReference>
<proteinExistence type="predicted"/>
<dbReference type="RefSeq" id="YP_001650982.1">
    <property type="nucleotide sequence ID" value="NC_010276.1"/>
</dbReference>